<dbReference type="PANTHER" id="PTHR37984:SF5">
    <property type="entry name" value="PROTEIN NYNRIN-LIKE"/>
    <property type="match status" value="1"/>
</dbReference>
<feature type="zinc finger region" description="C3H1-type" evidence="1">
    <location>
        <begin position="332"/>
        <end position="359"/>
    </location>
</feature>
<dbReference type="InterPro" id="IPR000571">
    <property type="entry name" value="Znf_CCCH"/>
</dbReference>
<evidence type="ECO:0000256" key="1">
    <source>
        <dbReference type="PROSITE-ProRule" id="PRU00723"/>
    </source>
</evidence>
<feature type="domain" description="Integrase catalytic" evidence="3">
    <location>
        <begin position="1342"/>
        <end position="1499"/>
    </location>
</feature>
<accession>A0A7J6TCJ2</accession>
<proteinExistence type="predicted"/>
<comment type="caution">
    <text evidence="4">The sequence shown here is derived from an EMBL/GenBank/DDBJ whole genome shotgun (WGS) entry which is preliminary data.</text>
</comment>
<feature type="domain" description="C3H1-type" evidence="2">
    <location>
        <begin position="332"/>
        <end position="359"/>
    </location>
</feature>
<dbReference type="EMBL" id="JABANO010011976">
    <property type="protein sequence ID" value="KAF4742587.1"/>
    <property type="molecule type" value="Genomic_DNA"/>
</dbReference>
<keyword evidence="1" id="KW-0479">Metal-binding</keyword>
<dbReference type="SUPFAM" id="SSF53098">
    <property type="entry name" value="Ribonuclease H-like"/>
    <property type="match status" value="1"/>
</dbReference>
<evidence type="ECO:0000259" key="2">
    <source>
        <dbReference type="PROSITE" id="PS50103"/>
    </source>
</evidence>
<dbReference type="Gene3D" id="3.30.420.10">
    <property type="entry name" value="Ribonuclease H-like superfamily/Ribonuclease H"/>
    <property type="match status" value="1"/>
</dbReference>
<reference evidence="4 5" key="1">
    <citation type="submission" date="2020-04" db="EMBL/GenBank/DDBJ databases">
        <title>Perkinsus olseni comparative genomics.</title>
        <authorList>
            <person name="Bogema D.R."/>
        </authorList>
    </citation>
    <scope>NUCLEOTIDE SEQUENCE [LARGE SCALE GENOMIC DNA]</scope>
    <source>
        <strain evidence="4 5">ATCC PRA-207</strain>
    </source>
</reference>
<protein>
    <submittedName>
        <fullName evidence="4">Uncharacterized protein</fullName>
    </submittedName>
</protein>
<keyword evidence="1" id="KW-0863">Zinc-finger</keyword>
<dbReference type="InterPro" id="IPR036397">
    <property type="entry name" value="RNaseH_sf"/>
</dbReference>
<keyword evidence="1" id="KW-0862">Zinc</keyword>
<dbReference type="PANTHER" id="PTHR37984">
    <property type="entry name" value="PROTEIN CBG26694"/>
    <property type="match status" value="1"/>
</dbReference>
<dbReference type="InterPro" id="IPR001584">
    <property type="entry name" value="Integrase_cat-core"/>
</dbReference>
<dbReference type="InterPro" id="IPR050951">
    <property type="entry name" value="Retrovirus_Pol_polyprotein"/>
</dbReference>
<name>A0A7J6TCJ2_PEROL</name>
<feature type="non-terminal residue" evidence="4">
    <location>
        <position position="1647"/>
    </location>
</feature>
<dbReference type="InterPro" id="IPR043502">
    <property type="entry name" value="DNA/RNA_pol_sf"/>
</dbReference>
<keyword evidence="5" id="KW-1185">Reference proteome</keyword>
<dbReference type="Proteomes" id="UP000553632">
    <property type="component" value="Unassembled WGS sequence"/>
</dbReference>
<organism evidence="4 5">
    <name type="scientific">Perkinsus olseni</name>
    <name type="common">Perkinsus atlanticus</name>
    <dbReference type="NCBI Taxonomy" id="32597"/>
    <lineage>
        <taxon>Eukaryota</taxon>
        <taxon>Sar</taxon>
        <taxon>Alveolata</taxon>
        <taxon>Perkinsozoa</taxon>
        <taxon>Perkinsea</taxon>
        <taxon>Perkinsida</taxon>
        <taxon>Perkinsidae</taxon>
        <taxon>Perkinsus</taxon>
    </lineage>
</organism>
<dbReference type="OMA" id="FLECICP"/>
<evidence type="ECO:0000313" key="4">
    <source>
        <dbReference type="EMBL" id="KAF4742587.1"/>
    </source>
</evidence>
<dbReference type="PROSITE" id="PS50994">
    <property type="entry name" value="INTEGRASE"/>
    <property type="match status" value="1"/>
</dbReference>
<dbReference type="InterPro" id="IPR012337">
    <property type="entry name" value="RNaseH-like_sf"/>
</dbReference>
<evidence type="ECO:0000259" key="3">
    <source>
        <dbReference type="PROSITE" id="PS50994"/>
    </source>
</evidence>
<dbReference type="GO" id="GO:0015074">
    <property type="term" value="P:DNA integration"/>
    <property type="evidence" value="ECO:0007669"/>
    <property type="project" value="InterPro"/>
</dbReference>
<dbReference type="SUPFAM" id="SSF56672">
    <property type="entry name" value="DNA/RNA polymerases"/>
    <property type="match status" value="1"/>
</dbReference>
<dbReference type="PROSITE" id="PS50103">
    <property type="entry name" value="ZF_C3H1"/>
    <property type="match status" value="1"/>
</dbReference>
<dbReference type="GO" id="GO:0003676">
    <property type="term" value="F:nucleic acid binding"/>
    <property type="evidence" value="ECO:0007669"/>
    <property type="project" value="InterPro"/>
</dbReference>
<gene>
    <name evidence="4" type="ORF">FOZ63_005432</name>
</gene>
<sequence length="1647" mass="185561">MVNMVENPSSEPSVNPVGLQIARAFGVENVYLLRHVTDEEFSKKCEEMLTEKKKTFADILAWCDYMEDIKNPRPQLCESSTASRTHGSLTSDEPDVVTARIVDTVSKLPLPDGEAYNGFQDRRSISWFVKEIQGTSKLFQLSCRAEWLFLTNACKPLVRSAMLKQVECDCGDEVWMHDYDQMLAVAEDYLTTKYRRSDDPSRYEARIINVRQRSAESVYAYLDRVTELVSQGQNCGLQLSPEQVCSAFRRGLLGRLRKTANVQFSTVTRASTLASELTRFSELNPWVLESSSTDRVGVSQASTTVNNNNNNANGTADRSSRTYISDVEFNFLRSNRYCIAFAKSGSCPRTNCRFTHASIKDVRDKISSQERPVNDATANTTTVAAASIPSGSTPLTATTNGKTDSKQVTSTAKYCSDDVSENSTLRVPQLSDFFVEVDTGCSSSIITSKVETTLIAAGLVLSTDVMKKTFSTASDELVATRQVTMCLVLLDAKSTEFMLYWQPYVIDTGLPGCDGLFGRDILQWGDTGLEVLTTDGLLSISKFLCTADELKCCQSTYRIKEDLLLPPDDNLVCDRDAMGPVDDDNDDTGTIASCADNVDPKLLKVNRLKNRDCINFDSVPLLLPDKPTFAATVDPILHVIYQNEWYRITTHETSTGSHYFAADISLELSQWMDKLSFKAVPRTHWRWLRADTTAKSEGVRQIESFISNGKLCRCNDQFNKLFASNFYAVKGRKRHRVVLPLLRFNAVIKYVMKRFVLTNPQHRMSVAITRMRLAPAMVLMDIADAFMQIHTLKSLSSKLVLWFRGQLWCFAYLIYGGSTAPATLEHCVHFLECICPDPSRDLPLLDGTGVKTMPPACSFMDDLVKPCSLVVQQQLQRESPTTPLGICEVSGDPTVSLYAKYGFPLKVEILRDDDENKLTSLGLQLTSSSITYRADKYQDLCNIDANTVKSYREGLRVLSCLTNESDVLPLQLLPTKHSLIGLLSAWRCYTLAAWDDEMNDDVRRCVWSWLELVKSSELPKVRRWIDPTADYDLFTDSSKYMQCYRLYYCGDYSFPVLQEQFVLTRGESSYHINTLELYCVWRALSRLQLVQCDADLKFSGCIRVHIDSRTVLSLVQTHRVSRGPYQALNQKYLDLVLSATGDMKLSYEFVASSSNMADCGTRCPLLQDILRLREDLRLLKAEQKADEALVVRLRSESLGDVDGSAAELKRRRVDSNAQSTSDDHNAVLPVSLDSYDFLPFSTKDPLVKERLEKLVDNVADGSHNFEPLPGTDRSVQLELARAAHSIAHESIEAVCSRLSKYFSFKMMREAVRLASNECVACMSVTTRPRDRQFKQPVVPDTLVPLPFYKVGMDVLGPYDSRFYVVTLCDYYSGLVFGRATTYCPSHKDVKLLLNSVYHTWGCVPSIVVSDNGSQFQTARRDFPYIWRLTPVRGSPSNGLTERQHRIINAKLRRFRLQGVSASTDRQWQDLVDRVIGEMNNAPRPKARGLCPLDILLDFPVTDILVGTRRPLPDDHHTLWQTYRERCFERSAGNIPHADQQIEPGDLVYLRCSDNAAKLEARYSPKIVKSVHGPNRIELDDGKVVHSKDLKVLRDARFNIDDDDDDDDNTVLVRPAAVDHGQYRPCLGGGAVSDNRRCRDGKRDERDE</sequence>
<evidence type="ECO:0000313" key="5">
    <source>
        <dbReference type="Proteomes" id="UP000553632"/>
    </source>
</evidence>
<dbReference type="GO" id="GO:0008270">
    <property type="term" value="F:zinc ion binding"/>
    <property type="evidence" value="ECO:0007669"/>
    <property type="project" value="UniProtKB-KW"/>
</dbReference>